<dbReference type="Proteomes" id="UP000821845">
    <property type="component" value="Chromosome 3"/>
</dbReference>
<reference evidence="1" key="1">
    <citation type="submission" date="2020-05" db="EMBL/GenBank/DDBJ databases">
        <title>Large-scale comparative analyses of tick genomes elucidate their genetic diversity and vector capacities.</title>
        <authorList>
            <person name="Jia N."/>
            <person name="Wang J."/>
            <person name="Shi W."/>
            <person name="Du L."/>
            <person name="Sun Y."/>
            <person name="Zhan W."/>
            <person name="Jiang J."/>
            <person name="Wang Q."/>
            <person name="Zhang B."/>
            <person name="Ji P."/>
            <person name="Sakyi L.B."/>
            <person name="Cui X."/>
            <person name="Yuan T."/>
            <person name="Jiang B."/>
            <person name="Yang W."/>
            <person name="Lam T.T.-Y."/>
            <person name="Chang Q."/>
            <person name="Ding S."/>
            <person name="Wang X."/>
            <person name="Zhu J."/>
            <person name="Ruan X."/>
            <person name="Zhao L."/>
            <person name="Wei J."/>
            <person name="Que T."/>
            <person name="Du C."/>
            <person name="Cheng J."/>
            <person name="Dai P."/>
            <person name="Han X."/>
            <person name="Huang E."/>
            <person name="Gao Y."/>
            <person name="Liu J."/>
            <person name="Shao H."/>
            <person name="Ye R."/>
            <person name="Li L."/>
            <person name="Wei W."/>
            <person name="Wang X."/>
            <person name="Wang C."/>
            <person name="Yang T."/>
            <person name="Huo Q."/>
            <person name="Li W."/>
            <person name="Guo W."/>
            <person name="Chen H."/>
            <person name="Zhou L."/>
            <person name="Ni X."/>
            <person name="Tian J."/>
            <person name="Zhou Y."/>
            <person name="Sheng Y."/>
            <person name="Liu T."/>
            <person name="Pan Y."/>
            <person name="Xia L."/>
            <person name="Li J."/>
            <person name="Zhao F."/>
            <person name="Cao W."/>
        </authorList>
    </citation>
    <scope>NUCLEOTIDE SEQUENCE</scope>
    <source>
        <strain evidence="1">Hyas-2018</strain>
    </source>
</reference>
<gene>
    <name evidence="1" type="ORF">HPB50_006282</name>
</gene>
<accession>A0ACB7SQU8</accession>
<dbReference type="EMBL" id="CM023483">
    <property type="protein sequence ID" value="KAH6935497.1"/>
    <property type="molecule type" value="Genomic_DNA"/>
</dbReference>
<evidence type="ECO:0000313" key="1">
    <source>
        <dbReference type="EMBL" id="KAH6935497.1"/>
    </source>
</evidence>
<protein>
    <submittedName>
        <fullName evidence="1">Uncharacterized protein</fullName>
    </submittedName>
</protein>
<proteinExistence type="predicted"/>
<name>A0ACB7SQU8_HYAAI</name>
<sequence>MRAFIVALLCLVEATYAQRNFNDLLGLGFPCARDDDCFTGRGMSCQEWVCACAPSSPVKVQIQGIDTCLPAKSLYESCRFHEECSHRSANMRCIDFLCYCPLPFELRGNGDCLAPKPNWAKLIAAATPTSLLFIIAAGIGGAFIYRRLFPGDNKRTSTTTATRRPDQMFMTSSLSARSRVPSNSISVRSGPLKSLRPKKPNSSLPNNKTSAPSPSFLSTRLLRVPPDQLRPDAFSPGPTSTTTAMRTSSFSPPVPFAMSSQMLGRSSARSTAQPQPPRLSTTRLMNKLLSSSADSSDEDNIVVRVLGDCKPESKTSVPPQMTSLPFTATDLQEHEALPFRKGDGCRMDDGSSLPIEWGMSMTTSDQDRRNSLGVTTGGKQGVTKKTLGDGRNDDTSARTLFSSFRQSKNVTFLDEVSSVSIVGRSHLNEGNTSGQLTTKHSSIFVEHDLSMKTGSLKAETRWLWQSVRVPDTTADKTSSGCQQSRKSEPAWTEQVQASAEVKNDGTDNRAEYHRGRPLSRGERNRLGLGTPFVGSEEGPLAESASIPLSFLSSSSPSFEVLPKPDITSGMLREALLQSAGDDEPAPDPQEQQDASLVADFIAAIVQGGSSSDGTAASSSLPPHSDAPVARHVEDVPANAANEEVEGAPVATAQRAPSPDQKVVQLPRISPPSDGGQPALPAAVEEAPTGLPKPAVETAAPEAASGADQCKAPAAEELPPEALNNSDKAGQSEDCSSSSADIEHLAEILNRLKITQLGNEHHRRERTLHREYDLVAPFLPGLATGPRWPKAAVPVAAAFPAVERVVGLGATRPTTVEMAVALAEPRARTPPRPPSPQVQPAPKASPALPPLRESNEYSTESESSQDDRADLEDAALPSATTTATEEPLVRRRHLSPAQLHKARTASSHLVPPAAPSSRRPVPLKRDTASVLVQVIAEVFHGAQLLSPTPLVRKTPVLGEGEALGRVSPGKAVDLSPLALEGHAEKPLDRKNPPEPKARTYRDAKNGIPAIEVAVALDSTADTQDVSPTTQPHVRAGNVRSEPLRARSPFAMRKHFSEPFHTRESAAAANKVSNRDEELSLCSHFRSSDFGSLDTRSSSAAGCGGAATEQGTYDTDALMPSSIPTLTVTSDQDGEVLCDDPTLPSSLCHSHSRHCIPTYALMPPADSSLDAAGSTSETNVHLSVETTDIPSQPEISHKAAEVTASPPVVPRFQRRTEAVKEAMGVGDRACPKELTTRKLRANQLSNDTVPSRPTPLPRRIKDILSSNISSVLRTTRDNTTVTECATFAETPTFGTTSPRISPSTFFPVSPTATLSSGKVHASVTTYGTRHRDTPVSPDCNDQATTAATVCTSAVAEVSSSASKSRPDKRREKKETRKKISLPHFFLGRHRDSESGDDASSVRSESSVTTDGLRLSAIMAKLGILPSHRLFSPSSSTTTTADTGGSSRGTVLPSRHGAGDRGGHFGNGADGASPQRPAFAAERGGVPSSVMLPRVWPEPSTSFSVVETSDTESIIVDDSCADALSYERDVLRRERREDPKRRNASPVRGVAYDTAASPDPEWYSCSSRMSDRSPPVRTRARKAMD</sequence>
<evidence type="ECO:0000313" key="2">
    <source>
        <dbReference type="Proteomes" id="UP000821845"/>
    </source>
</evidence>
<organism evidence="1 2">
    <name type="scientific">Hyalomma asiaticum</name>
    <name type="common">Tick</name>
    <dbReference type="NCBI Taxonomy" id="266040"/>
    <lineage>
        <taxon>Eukaryota</taxon>
        <taxon>Metazoa</taxon>
        <taxon>Ecdysozoa</taxon>
        <taxon>Arthropoda</taxon>
        <taxon>Chelicerata</taxon>
        <taxon>Arachnida</taxon>
        <taxon>Acari</taxon>
        <taxon>Parasitiformes</taxon>
        <taxon>Ixodida</taxon>
        <taxon>Ixodoidea</taxon>
        <taxon>Ixodidae</taxon>
        <taxon>Hyalomminae</taxon>
        <taxon>Hyalomma</taxon>
    </lineage>
</organism>
<keyword evidence="2" id="KW-1185">Reference proteome</keyword>
<comment type="caution">
    <text evidence="1">The sequence shown here is derived from an EMBL/GenBank/DDBJ whole genome shotgun (WGS) entry which is preliminary data.</text>
</comment>